<name>A0A1F6EGR0_9BACT</name>
<keyword evidence="3" id="KW-0808">Transferase</keyword>
<comment type="similarity">
    <text evidence="1 4">Belongs to the N(4)/N(6)-methyltransferase family.</text>
</comment>
<feature type="domain" description="DNA methylase N-4/N-6" evidence="5">
    <location>
        <begin position="46"/>
        <end position="243"/>
    </location>
</feature>
<dbReference type="EC" id="2.1.1.-" evidence="4"/>
<dbReference type="AlphaFoldDB" id="A0A1F6EGR0"/>
<evidence type="ECO:0000256" key="4">
    <source>
        <dbReference type="RuleBase" id="RU362026"/>
    </source>
</evidence>
<comment type="caution">
    <text evidence="6">The sequence shown here is derived from an EMBL/GenBank/DDBJ whole genome shotgun (WGS) entry which is preliminary data.</text>
</comment>
<dbReference type="InterPro" id="IPR002052">
    <property type="entry name" value="DNA_methylase_N6_adenine_CS"/>
</dbReference>
<dbReference type="GO" id="GO:0003677">
    <property type="term" value="F:DNA binding"/>
    <property type="evidence" value="ECO:0007669"/>
    <property type="project" value="InterPro"/>
</dbReference>
<dbReference type="EMBL" id="MFLY01000029">
    <property type="protein sequence ID" value="OGG72838.1"/>
    <property type="molecule type" value="Genomic_DNA"/>
</dbReference>
<evidence type="ECO:0000259" key="5">
    <source>
        <dbReference type="Pfam" id="PF01555"/>
    </source>
</evidence>
<dbReference type="InterPro" id="IPR002941">
    <property type="entry name" value="DNA_methylase_N4/N6"/>
</dbReference>
<dbReference type="SUPFAM" id="SSF53335">
    <property type="entry name" value="S-adenosyl-L-methionine-dependent methyltransferases"/>
    <property type="match status" value="1"/>
</dbReference>
<dbReference type="Gene3D" id="3.40.50.150">
    <property type="entry name" value="Vaccinia Virus protein VP39"/>
    <property type="match status" value="1"/>
</dbReference>
<dbReference type="InterPro" id="IPR001091">
    <property type="entry name" value="RM_Methyltransferase"/>
</dbReference>
<dbReference type="Pfam" id="PF01555">
    <property type="entry name" value="N6_N4_Mtase"/>
    <property type="match status" value="1"/>
</dbReference>
<dbReference type="InterPro" id="IPR029063">
    <property type="entry name" value="SAM-dependent_MTases_sf"/>
</dbReference>
<dbReference type="PRINTS" id="PR00508">
    <property type="entry name" value="S21N4MTFRASE"/>
</dbReference>
<evidence type="ECO:0000313" key="7">
    <source>
        <dbReference type="Proteomes" id="UP000177306"/>
    </source>
</evidence>
<evidence type="ECO:0000313" key="6">
    <source>
        <dbReference type="EMBL" id="OGG72838.1"/>
    </source>
</evidence>
<sequence length="257" mass="29516">MNKQQKPKHEKSLEYGTVWQLGEHKLAYGDCRDAILLKKLFSKEKVDLVLVDPPYGVAVAESKRGFQTLSKDKAIANDQIQSHAEYREFTRKWLDAIVPHLARQNAAYIFNADKMVWSLREGMLEAGFKLAQLLVWVKSQSVIGRLDYAPQHELIVYGWYGTHTFRRSKDKSVLFHPRPSKSKFHPTSKPVGLIRRLILNSSKIGDVVHDGFLGSGTTLLACEQTKRRCFAVEVDEEYCRTAIRRWEQLTKLTAKEV</sequence>
<protein>
    <recommendedName>
        <fullName evidence="4">Methyltransferase</fullName>
        <ecNumber evidence="4">2.1.1.-</ecNumber>
    </recommendedName>
</protein>
<dbReference type="GO" id="GO:0008170">
    <property type="term" value="F:N-methyltransferase activity"/>
    <property type="evidence" value="ECO:0007669"/>
    <property type="project" value="InterPro"/>
</dbReference>
<dbReference type="PROSITE" id="PS00092">
    <property type="entry name" value="N6_MTASE"/>
    <property type="match status" value="1"/>
</dbReference>
<accession>A0A1F6EGR0</accession>
<reference evidence="6 7" key="1">
    <citation type="journal article" date="2016" name="Nat. Commun.">
        <title>Thousands of microbial genomes shed light on interconnected biogeochemical processes in an aquifer system.</title>
        <authorList>
            <person name="Anantharaman K."/>
            <person name="Brown C.T."/>
            <person name="Hug L.A."/>
            <person name="Sharon I."/>
            <person name="Castelle C.J."/>
            <person name="Probst A.J."/>
            <person name="Thomas B.C."/>
            <person name="Singh A."/>
            <person name="Wilkins M.J."/>
            <person name="Karaoz U."/>
            <person name="Brodie E.L."/>
            <person name="Williams K.H."/>
            <person name="Hubbard S.S."/>
            <person name="Banfield J.F."/>
        </authorList>
    </citation>
    <scope>NUCLEOTIDE SEQUENCE [LARGE SCALE GENOMIC DNA]</scope>
</reference>
<evidence type="ECO:0000256" key="1">
    <source>
        <dbReference type="ARBA" id="ARBA00006594"/>
    </source>
</evidence>
<evidence type="ECO:0000256" key="3">
    <source>
        <dbReference type="ARBA" id="ARBA00022679"/>
    </source>
</evidence>
<dbReference type="GO" id="GO:0032259">
    <property type="term" value="P:methylation"/>
    <property type="evidence" value="ECO:0007669"/>
    <property type="project" value="UniProtKB-KW"/>
</dbReference>
<proteinExistence type="inferred from homology"/>
<gene>
    <name evidence="6" type="ORF">A3A38_02620</name>
</gene>
<evidence type="ECO:0000256" key="2">
    <source>
        <dbReference type="ARBA" id="ARBA00022603"/>
    </source>
</evidence>
<dbReference type="Proteomes" id="UP000177306">
    <property type="component" value="Unassembled WGS sequence"/>
</dbReference>
<keyword evidence="2" id="KW-0489">Methyltransferase</keyword>
<organism evidence="6 7">
    <name type="scientific">Candidatus Kaiserbacteria bacterium RIFCSPLOWO2_01_FULL_53_17</name>
    <dbReference type="NCBI Taxonomy" id="1798511"/>
    <lineage>
        <taxon>Bacteria</taxon>
        <taxon>Candidatus Kaiseribacteriota</taxon>
    </lineage>
</organism>